<feature type="transmembrane region" description="Helical" evidence="8">
    <location>
        <begin position="250"/>
        <end position="274"/>
    </location>
</feature>
<dbReference type="GO" id="GO:0046513">
    <property type="term" value="P:ceramide biosynthetic process"/>
    <property type="evidence" value="ECO:0007669"/>
    <property type="project" value="InterPro"/>
</dbReference>
<dbReference type="PANTHER" id="PTHR12560:SF0">
    <property type="entry name" value="LD18904P"/>
    <property type="match status" value="1"/>
</dbReference>
<dbReference type="KEGG" id="amus:LMH87_010887"/>
<evidence type="ECO:0000256" key="7">
    <source>
        <dbReference type="SAM" id="MobiDB-lite"/>
    </source>
</evidence>
<gene>
    <name evidence="10" type="ORF">LMH87_010887</name>
</gene>
<protein>
    <recommendedName>
        <fullName evidence="9">TLC domain-containing protein</fullName>
    </recommendedName>
</protein>
<dbReference type="Pfam" id="PF03798">
    <property type="entry name" value="TRAM_LAG1_CLN8"/>
    <property type="match status" value="1"/>
</dbReference>
<evidence type="ECO:0000313" key="11">
    <source>
        <dbReference type="Proteomes" id="UP001144673"/>
    </source>
</evidence>
<evidence type="ECO:0000256" key="4">
    <source>
        <dbReference type="ARBA" id="ARBA00022989"/>
    </source>
</evidence>
<organism evidence="10 11">
    <name type="scientific">Akanthomyces muscarius</name>
    <name type="common">Entomopathogenic fungus</name>
    <name type="synonym">Lecanicillium muscarium</name>
    <dbReference type="NCBI Taxonomy" id="2231603"/>
    <lineage>
        <taxon>Eukaryota</taxon>
        <taxon>Fungi</taxon>
        <taxon>Dikarya</taxon>
        <taxon>Ascomycota</taxon>
        <taxon>Pezizomycotina</taxon>
        <taxon>Sordariomycetes</taxon>
        <taxon>Hypocreomycetidae</taxon>
        <taxon>Hypocreales</taxon>
        <taxon>Cordycipitaceae</taxon>
        <taxon>Akanthomyces</taxon>
    </lineage>
</organism>
<dbReference type="InterPro" id="IPR016439">
    <property type="entry name" value="Lag1/Lac1-like"/>
</dbReference>
<evidence type="ECO:0000256" key="2">
    <source>
        <dbReference type="ARBA" id="ARBA00009808"/>
    </source>
</evidence>
<sequence>MGVEVKKQPKSTNGATKLSEWAQWLEERQISLSFGSMAALLMAHGYTLEADHASRRAKLLALASYNPQTGNYAVGRGDLYIVLFFILLLTGLRASAMKLVLSPLATRWGVQGRKDATRFAEQGWMLIYYNVFWPMGMYLYYNSSYFLNMEELWTNWPQREVGGLMKFYTLAQLAFWMQQVLVIHLEQRRKDHWQMLGHHVVTIALIVAEYAYHQTRVGNLIMVLMDVIDLFLPLAKCLKYLGFTWICDVLFGFFVLSWVLARHILFVVTCWSVYHDLPRLTPDACYRGSAENLQGPFPIPDDWTRFIEPFVDPSGVVCFSTNIAYGFLAFLISLQVMMMVWFTFIIKIIVKILQGERAEDVRSDTEEDDEENEEREAKLSSE</sequence>
<keyword evidence="11" id="KW-1185">Reference proteome</keyword>
<feature type="transmembrane region" description="Helical" evidence="8">
    <location>
        <begin position="323"/>
        <end position="350"/>
    </location>
</feature>
<proteinExistence type="inferred from homology"/>
<evidence type="ECO:0000256" key="1">
    <source>
        <dbReference type="ARBA" id="ARBA00004141"/>
    </source>
</evidence>
<evidence type="ECO:0000256" key="6">
    <source>
        <dbReference type="PROSITE-ProRule" id="PRU00205"/>
    </source>
</evidence>
<keyword evidence="4 8" id="KW-1133">Transmembrane helix</keyword>
<dbReference type="PIRSF" id="PIRSF005225">
    <property type="entry name" value="LAG1_LAC1"/>
    <property type="match status" value="1"/>
</dbReference>
<feature type="transmembrane region" description="Helical" evidence="8">
    <location>
        <begin position="122"/>
        <end position="141"/>
    </location>
</feature>
<feature type="domain" description="TLC" evidence="9">
    <location>
        <begin position="117"/>
        <end position="354"/>
    </location>
</feature>
<dbReference type="EMBL" id="JAJHUN010000009">
    <property type="protein sequence ID" value="KAJ4150122.1"/>
    <property type="molecule type" value="Genomic_DNA"/>
</dbReference>
<evidence type="ECO:0000256" key="3">
    <source>
        <dbReference type="ARBA" id="ARBA00022692"/>
    </source>
</evidence>
<dbReference type="PROSITE" id="PS50922">
    <property type="entry name" value="TLC"/>
    <property type="match status" value="1"/>
</dbReference>
<dbReference type="GO" id="GO:0016020">
    <property type="term" value="C:membrane"/>
    <property type="evidence" value="ECO:0007669"/>
    <property type="project" value="UniProtKB-SubCell"/>
</dbReference>
<comment type="subcellular location">
    <subcellularLocation>
        <location evidence="1">Membrane</location>
        <topology evidence="1">Multi-pass membrane protein</topology>
    </subcellularLocation>
</comment>
<dbReference type="Proteomes" id="UP001144673">
    <property type="component" value="Chromosome 4"/>
</dbReference>
<dbReference type="InterPro" id="IPR006634">
    <property type="entry name" value="TLC-dom"/>
</dbReference>
<evidence type="ECO:0000256" key="5">
    <source>
        <dbReference type="ARBA" id="ARBA00023136"/>
    </source>
</evidence>
<keyword evidence="5 6" id="KW-0472">Membrane</keyword>
<dbReference type="RefSeq" id="XP_056051836.1">
    <property type="nucleotide sequence ID" value="XM_056199936.1"/>
</dbReference>
<reference evidence="10" key="1">
    <citation type="journal article" date="2023" name="Access Microbiol">
        <title>De-novo genome assembly for Akanthomyces muscarius, a biocontrol agent of insect agricultural pests.</title>
        <authorList>
            <person name="Erdos Z."/>
            <person name="Studholme D.J."/>
            <person name="Raymond B."/>
            <person name="Sharma M."/>
        </authorList>
    </citation>
    <scope>NUCLEOTIDE SEQUENCE</scope>
    <source>
        <strain evidence="10">Ve6</strain>
    </source>
</reference>
<evidence type="ECO:0000256" key="8">
    <source>
        <dbReference type="SAM" id="Phobius"/>
    </source>
</evidence>
<feature type="compositionally biased region" description="Acidic residues" evidence="7">
    <location>
        <begin position="365"/>
        <end position="374"/>
    </location>
</feature>
<name>A0A9W8QA78_AKAMU</name>
<dbReference type="AlphaFoldDB" id="A0A9W8QA78"/>
<comment type="caution">
    <text evidence="10">The sequence shown here is derived from an EMBL/GenBank/DDBJ whole genome shotgun (WGS) entry which is preliminary data.</text>
</comment>
<comment type="similarity">
    <text evidence="2">Belongs to the sphingosine N-acyltransferase family.</text>
</comment>
<dbReference type="PANTHER" id="PTHR12560">
    <property type="entry name" value="LONGEVITY ASSURANCE FACTOR 1 LAG1"/>
    <property type="match status" value="1"/>
</dbReference>
<accession>A0A9W8QA78</accession>
<evidence type="ECO:0000259" key="9">
    <source>
        <dbReference type="PROSITE" id="PS50922"/>
    </source>
</evidence>
<keyword evidence="3 6" id="KW-0812">Transmembrane</keyword>
<dbReference type="GeneID" id="80898046"/>
<evidence type="ECO:0000313" key="10">
    <source>
        <dbReference type="EMBL" id="KAJ4150122.1"/>
    </source>
</evidence>
<feature type="region of interest" description="Disordered" evidence="7">
    <location>
        <begin position="358"/>
        <end position="382"/>
    </location>
</feature>
<dbReference type="GO" id="GO:0050291">
    <property type="term" value="F:sphingosine N-acyltransferase activity"/>
    <property type="evidence" value="ECO:0007669"/>
    <property type="project" value="InterPro"/>
</dbReference>
<feature type="transmembrane region" description="Helical" evidence="8">
    <location>
        <begin position="79"/>
        <end position="101"/>
    </location>
</feature>
<dbReference type="SMART" id="SM00724">
    <property type="entry name" value="TLC"/>
    <property type="match status" value="1"/>
</dbReference>